<dbReference type="InterPro" id="IPR006620">
    <property type="entry name" value="Pro_4_hyd_alph"/>
</dbReference>
<comment type="cofactor">
    <cofactor evidence="1">
        <name>L-ascorbate</name>
        <dbReference type="ChEBI" id="CHEBI:38290"/>
    </cofactor>
</comment>
<keyword evidence="2" id="KW-0479">Metal-binding</keyword>
<dbReference type="GO" id="GO:0031418">
    <property type="term" value="F:L-ascorbic acid binding"/>
    <property type="evidence" value="ECO:0007669"/>
    <property type="project" value="UniProtKB-KW"/>
</dbReference>
<keyword evidence="6" id="KW-0408">Iron</keyword>
<dbReference type="AlphaFoldDB" id="A0A210Q1T1"/>
<sequence>MRKKMADPKFFVCRCFYTHNYFLKDYNIHVVFENVDKFLTDFGKEMNQRGCSTKVQLDHVLNQLLLEQDRRKNLGKDYLTRRQIIQKEYHRLHPEIYTLKESYLAPEFLKLIDLCSRFDTTAEDVLASITPTGGDRVYSFPVFTKEFCQLFMEELEHFENSDCPKGRPNTMNKYGILLNELGFDECFLNPLRKNYLHKLAAILYPDWGGAYLDSHKAFIVQYKMGEDLDLNYHYDNAEVTLNVALGKNYTGGSLYFGDMRTVSVEDTECSEYEHMAGIGIVHRGQHYHGALPILTGERYNLIVWMRSSKVRNRLCPMCDQKPELVETVGYGDGFTQPTVNLCTLN</sequence>
<evidence type="ECO:0000256" key="2">
    <source>
        <dbReference type="ARBA" id="ARBA00022723"/>
    </source>
</evidence>
<dbReference type="Gene3D" id="2.60.120.620">
    <property type="entry name" value="q2cbj1_9rhob like domain"/>
    <property type="match status" value="1"/>
</dbReference>
<keyword evidence="9" id="KW-1185">Reference proteome</keyword>
<dbReference type="PANTHER" id="PTHR24014:SF4">
    <property type="entry name" value="2-OXOGLUTARATE AND IRON-DEPENDENT OXYGENASE DOMAIN-CONTAINING PROTEIN 2"/>
    <property type="match status" value="1"/>
</dbReference>
<evidence type="ECO:0000256" key="5">
    <source>
        <dbReference type="ARBA" id="ARBA00023002"/>
    </source>
</evidence>
<evidence type="ECO:0000256" key="3">
    <source>
        <dbReference type="ARBA" id="ARBA00022896"/>
    </source>
</evidence>
<dbReference type="InterPro" id="IPR005123">
    <property type="entry name" value="Oxoglu/Fe-dep_dioxygenase_dom"/>
</dbReference>
<dbReference type="PANTHER" id="PTHR24014">
    <property type="entry name" value="2-OXOGLUTARATE AND IRON-DEPENDENT OXYGENASE DOMAIN-CONTAINING PROTEIN 2"/>
    <property type="match status" value="1"/>
</dbReference>
<evidence type="ECO:0000256" key="6">
    <source>
        <dbReference type="ARBA" id="ARBA00023004"/>
    </source>
</evidence>
<gene>
    <name evidence="8" type="ORF">KP79_PYT15779</name>
</gene>
<keyword evidence="4" id="KW-0223">Dioxygenase</keyword>
<dbReference type="GO" id="GO:0051213">
    <property type="term" value="F:dioxygenase activity"/>
    <property type="evidence" value="ECO:0007669"/>
    <property type="project" value="UniProtKB-KW"/>
</dbReference>
<evidence type="ECO:0000259" key="7">
    <source>
        <dbReference type="PROSITE" id="PS51471"/>
    </source>
</evidence>
<evidence type="ECO:0000256" key="4">
    <source>
        <dbReference type="ARBA" id="ARBA00022964"/>
    </source>
</evidence>
<dbReference type="GO" id="GO:0016705">
    <property type="term" value="F:oxidoreductase activity, acting on paired donors, with incorporation or reduction of molecular oxygen"/>
    <property type="evidence" value="ECO:0007669"/>
    <property type="project" value="InterPro"/>
</dbReference>
<dbReference type="EMBL" id="NEDP02005239">
    <property type="protein sequence ID" value="OWF42700.1"/>
    <property type="molecule type" value="Genomic_DNA"/>
</dbReference>
<evidence type="ECO:0000313" key="9">
    <source>
        <dbReference type="Proteomes" id="UP000242188"/>
    </source>
</evidence>
<dbReference type="OrthoDB" id="1736837at2759"/>
<protein>
    <submittedName>
        <fullName evidence="8">2-oxoglutarate and iron-dependent oxygenase domain-containing protein 2</fullName>
    </submittedName>
</protein>
<accession>A0A210Q1T1</accession>
<proteinExistence type="predicted"/>
<keyword evidence="3" id="KW-0847">Vitamin C</keyword>
<dbReference type="STRING" id="6573.A0A210Q1T1"/>
<evidence type="ECO:0000313" key="8">
    <source>
        <dbReference type="EMBL" id="OWF42700.1"/>
    </source>
</evidence>
<organism evidence="8 9">
    <name type="scientific">Mizuhopecten yessoensis</name>
    <name type="common">Japanese scallop</name>
    <name type="synonym">Patinopecten yessoensis</name>
    <dbReference type="NCBI Taxonomy" id="6573"/>
    <lineage>
        <taxon>Eukaryota</taxon>
        <taxon>Metazoa</taxon>
        <taxon>Spiralia</taxon>
        <taxon>Lophotrochozoa</taxon>
        <taxon>Mollusca</taxon>
        <taxon>Bivalvia</taxon>
        <taxon>Autobranchia</taxon>
        <taxon>Pteriomorphia</taxon>
        <taxon>Pectinida</taxon>
        <taxon>Pectinoidea</taxon>
        <taxon>Pectinidae</taxon>
        <taxon>Mizuhopecten</taxon>
    </lineage>
</organism>
<comment type="caution">
    <text evidence="8">The sequence shown here is derived from an EMBL/GenBank/DDBJ whole genome shotgun (WGS) entry which is preliminary data.</text>
</comment>
<reference evidence="8 9" key="1">
    <citation type="journal article" date="2017" name="Nat. Ecol. Evol.">
        <title>Scallop genome provides insights into evolution of bilaterian karyotype and development.</title>
        <authorList>
            <person name="Wang S."/>
            <person name="Zhang J."/>
            <person name="Jiao W."/>
            <person name="Li J."/>
            <person name="Xun X."/>
            <person name="Sun Y."/>
            <person name="Guo X."/>
            <person name="Huan P."/>
            <person name="Dong B."/>
            <person name="Zhang L."/>
            <person name="Hu X."/>
            <person name="Sun X."/>
            <person name="Wang J."/>
            <person name="Zhao C."/>
            <person name="Wang Y."/>
            <person name="Wang D."/>
            <person name="Huang X."/>
            <person name="Wang R."/>
            <person name="Lv J."/>
            <person name="Li Y."/>
            <person name="Zhang Z."/>
            <person name="Liu B."/>
            <person name="Lu W."/>
            <person name="Hui Y."/>
            <person name="Liang J."/>
            <person name="Zhou Z."/>
            <person name="Hou R."/>
            <person name="Li X."/>
            <person name="Liu Y."/>
            <person name="Li H."/>
            <person name="Ning X."/>
            <person name="Lin Y."/>
            <person name="Zhao L."/>
            <person name="Xing Q."/>
            <person name="Dou J."/>
            <person name="Li Y."/>
            <person name="Mao J."/>
            <person name="Guo H."/>
            <person name="Dou H."/>
            <person name="Li T."/>
            <person name="Mu C."/>
            <person name="Jiang W."/>
            <person name="Fu Q."/>
            <person name="Fu X."/>
            <person name="Miao Y."/>
            <person name="Liu J."/>
            <person name="Yu Q."/>
            <person name="Li R."/>
            <person name="Liao H."/>
            <person name="Li X."/>
            <person name="Kong Y."/>
            <person name="Jiang Z."/>
            <person name="Chourrout D."/>
            <person name="Li R."/>
            <person name="Bao Z."/>
        </authorList>
    </citation>
    <scope>NUCLEOTIDE SEQUENCE [LARGE SCALE GENOMIC DNA]</scope>
    <source>
        <strain evidence="8 9">PY_sf001</strain>
    </source>
</reference>
<dbReference type="PROSITE" id="PS51471">
    <property type="entry name" value="FE2OG_OXY"/>
    <property type="match status" value="1"/>
</dbReference>
<dbReference type="SMART" id="SM00702">
    <property type="entry name" value="P4Hc"/>
    <property type="match status" value="1"/>
</dbReference>
<dbReference type="GO" id="GO:0005506">
    <property type="term" value="F:iron ion binding"/>
    <property type="evidence" value="ECO:0007669"/>
    <property type="project" value="InterPro"/>
</dbReference>
<keyword evidence="5" id="KW-0560">Oxidoreductase</keyword>
<feature type="domain" description="Fe2OG dioxygenase" evidence="7">
    <location>
        <begin position="213"/>
        <end position="307"/>
    </location>
</feature>
<name>A0A210Q1T1_MIZYE</name>
<dbReference type="Pfam" id="PF25238">
    <property type="entry name" value="OGFOD2-like"/>
    <property type="match status" value="1"/>
</dbReference>
<dbReference type="Proteomes" id="UP000242188">
    <property type="component" value="Unassembled WGS sequence"/>
</dbReference>
<evidence type="ECO:0000256" key="1">
    <source>
        <dbReference type="ARBA" id="ARBA00001961"/>
    </source>
</evidence>